<keyword evidence="2" id="KW-0812">Transmembrane</keyword>
<evidence type="ECO:0000256" key="1">
    <source>
        <dbReference type="SAM" id="MobiDB-lite"/>
    </source>
</evidence>
<evidence type="ECO:0000313" key="3">
    <source>
        <dbReference type="EMBL" id="MDI5935806.1"/>
    </source>
</evidence>
<reference evidence="3 4" key="1">
    <citation type="submission" date="2023-04" db="EMBL/GenBank/DDBJ databases">
        <title>Halomonas strains isolated from rhizosphere soil.</title>
        <authorList>
            <person name="Xu L."/>
            <person name="Sun J.-Q."/>
        </authorList>
    </citation>
    <scope>NUCLEOTIDE SEQUENCE [LARGE SCALE GENOMIC DNA]</scope>
    <source>
        <strain evidence="3 4">LN1S58</strain>
    </source>
</reference>
<sequence length="85" mass="9028">MGRSITPLTDQLAQAGMPVTEGDGEPTLEMPWFVRTLPAFSGWLAAVFLMGFIALGAAFVIESSVTRRGPPRPTDLRAPSGARSP</sequence>
<protein>
    <submittedName>
        <fullName evidence="3">Uncharacterized protein</fullName>
    </submittedName>
</protein>
<evidence type="ECO:0000256" key="2">
    <source>
        <dbReference type="SAM" id="Phobius"/>
    </source>
</evidence>
<evidence type="ECO:0000313" key="4">
    <source>
        <dbReference type="Proteomes" id="UP001244242"/>
    </source>
</evidence>
<name>A0ABT6VP85_9GAMM</name>
<dbReference type="EMBL" id="JASCQO010000049">
    <property type="protein sequence ID" value="MDI5935806.1"/>
    <property type="molecule type" value="Genomic_DNA"/>
</dbReference>
<feature type="transmembrane region" description="Helical" evidence="2">
    <location>
        <begin position="40"/>
        <end position="61"/>
    </location>
</feature>
<feature type="region of interest" description="Disordered" evidence="1">
    <location>
        <begin position="1"/>
        <end position="25"/>
    </location>
</feature>
<dbReference type="Proteomes" id="UP001244242">
    <property type="component" value="Unassembled WGS sequence"/>
</dbReference>
<gene>
    <name evidence="3" type="ORF">QLQ84_18595</name>
</gene>
<feature type="region of interest" description="Disordered" evidence="1">
    <location>
        <begin position="66"/>
        <end position="85"/>
    </location>
</feature>
<dbReference type="RefSeq" id="WP_282723229.1">
    <property type="nucleotide sequence ID" value="NZ_JASCQO010000049.1"/>
</dbReference>
<keyword evidence="2" id="KW-0472">Membrane</keyword>
<organism evidence="3 4">
    <name type="scientific">Halomonas kalidii</name>
    <dbReference type="NCBI Taxonomy" id="3043293"/>
    <lineage>
        <taxon>Bacteria</taxon>
        <taxon>Pseudomonadati</taxon>
        <taxon>Pseudomonadota</taxon>
        <taxon>Gammaproteobacteria</taxon>
        <taxon>Oceanospirillales</taxon>
        <taxon>Halomonadaceae</taxon>
        <taxon>Halomonas</taxon>
    </lineage>
</organism>
<accession>A0ABT6VP85</accession>
<keyword evidence="4" id="KW-1185">Reference proteome</keyword>
<keyword evidence="2" id="KW-1133">Transmembrane helix</keyword>
<feature type="compositionally biased region" description="Polar residues" evidence="1">
    <location>
        <begin position="1"/>
        <end position="12"/>
    </location>
</feature>
<proteinExistence type="predicted"/>
<comment type="caution">
    <text evidence="3">The sequence shown here is derived from an EMBL/GenBank/DDBJ whole genome shotgun (WGS) entry which is preliminary data.</text>
</comment>